<dbReference type="Proteomes" id="UP000323321">
    <property type="component" value="Unassembled WGS sequence"/>
</dbReference>
<evidence type="ECO:0000313" key="4">
    <source>
        <dbReference type="Proteomes" id="UP000323321"/>
    </source>
</evidence>
<protein>
    <submittedName>
        <fullName evidence="3">Type IV secretion protein Rhs</fullName>
    </submittedName>
</protein>
<gene>
    <name evidence="3" type="ORF">DX932_12785</name>
</gene>
<dbReference type="NCBIfam" id="TIGR01643">
    <property type="entry name" value="YD_repeat_2x"/>
    <property type="match status" value="1"/>
</dbReference>
<evidence type="ECO:0000256" key="1">
    <source>
        <dbReference type="ARBA" id="ARBA00022737"/>
    </source>
</evidence>
<dbReference type="Pfam" id="PF14412">
    <property type="entry name" value="AHH"/>
    <property type="match status" value="1"/>
</dbReference>
<dbReference type="PANTHER" id="PTHR32305">
    <property type="match status" value="1"/>
</dbReference>
<proteinExistence type="predicted"/>
<organism evidence="3 4">
    <name type="scientific">Bacillus cereus</name>
    <dbReference type="NCBI Taxonomy" id="1396"/>
    <lineage>
        <taxon>Bacteria</taxon>
        <taxon>Bacillati</taxon>
        <taxon>Bacillota</taxon>
        <taxon>Bacilli</taxon>
        <taxon>Bacillales</taxon>
        <taxon>Bacillaceae</taxon>
        <taxon>Bacillus</taxon>
        <taxon>Bacillus cereus group</taxon>
    </lineage>
</organism>
<feature type="domain" description="Teneurin-like YD-shell" evidence="2">
    <location>
        <begin position="16"/>
        <end position="288"/>
    </location>
</feature>
<dbReference type="InterPro" id="IPR032871">
    <property type="entry name" value="AHH_dom_containing"/>
</dbReference>
<dbReference type="EMBL" id="QSMZ01000008">
    <property type="protein sequence ID" value="KAA6467500.1"/>
    <property type="molecule type" value="Genomic_DNA"/>
</dbReference>
<dbReference type="InterPro" id="IPR050708">
    <property type="entry name" value="T6SS_VgrG/RHS"/>
</dbReference>
<name>A0A9W7Q5K3_BACCE</name>
<dbReference type="AlphaFoldDB" id="A0A9W7Q5K3"/>
<reference evidence="3 4" key="1">
    <citation type="submission" date="2018-08" db="EMBL/GenBank/DDBJ databases">
        <title>Bacillus phenotypic plasticity.</title>
        <authorList>
            <person name="Hurtado E."/>
        </authorList>
    </citation>
    <scope>NUCLEOTIDE SEQUENCE [LARGE SCALE GENOMIC DNA]</scope>
    <source>
        <strain evidence="3 4">111b</strain>
    </source>
</reference>
<dbReference type="Pfam" id="PF25023">
    <property type="entry name" value="TEN_YD-shell"/>
    <property type="match status" value="1"/>
</dbReference>
<dbReference type="InterPro" id="IPR056823">
    <property type="entry name" value="TEN-like_YD-shell"/>
</dbReference>
<evidence type="ECO:0000259" key="2">
    <source>
        <dbReference type="Pfam" id="PF25023"/>
    </source>
</evidence>
<sequence length="437" mass="49952">MYLSLNFNTKIKHEGAGGKVTETNFVYDPINQLLNEALPNGTTKSYTYDGFGNRTSVKVVENGKETKSIAATFNEGNQLVKFGNESLTYDANGNRTSDGKYKYTWNEDDQIVAITKQGESNAFTTYKYNEDNRRIEKNVNGQVTRYFYDGDSINPLYETDGSGTVLRQYVYSTSGARLAMKSKGQTLYYHYNPRGDVIAMTDQNREVVATYEYDSWGNVLKSDTKGIAADNPFGYAGYMYDKEIGMYYLIARYYNPDHGVFLSVDPDPGDEDDPITMNGYTYGDNNPVMLTDPDGHFAQFVIPLAIHGGRLAAPHVARYVAKQTAKRATLQAMKKKPFQVHHFATNKSKKYTKQFGKITKKYDLNLDHGWNKKKMRHQGRHPNAYHEFMLRNMKKIDKHANGDKKQFLKSYRSLKKHVQKIRICYIHHIGKIKGDKK</sequence>
<dbReference type="PANTHER" id="PTHR32305:SF17">
    <property type="entry name" value="TRNA NUCLEASE WAPA"/>
    <property type="match status" value="1"/>
</dbReference>
<dbReference type="InterPro" id="IPR022385">
    <property type="entry name" value="Rhs_assc_core"/>
</dbReference>
<evidence type="ECO:0000313" key="3">
    <source>
        <dbReference type="EMBL" id="KAA6467500.1"/>
    </source>
</evidence>
<keyword evidence="1" id="KW-0677">Repeat</keyword>
<dbReference type="Gene3D" id="2.180.10.10">
    <property type="entry name" value="RHS repeat-associated core"/>
    <property type="match status" value="1"/>
</dbReference>
<dbReference type="NCBIfam" id="TIGR03696">
    <property type="entry name" value="Rhs_assc_core"/>
    <property type="match status" value="1"/>
</dbReference>
<accession>A0A9W7Q5K3</accession>
<dbReference type="InterPro" id="IPR006530">
    <property type="entry name" value="YD"/>
</dbReference>
<comment type="caution">
    <text evidence="3">The sequence shown here is derived from an EMBL/GenBank/DDBJ whole genome shotgun (WGS) entry which is preliminary data.</text>
</comment>